<gene>
    <name evidence="2" type="ORF">NIES2119_26310</name>
</gene>
<feature type="coiled-coil region" evidence="1">
    <location>
        <begin position="55"/>
        <end position="82"/>
    </location>
</feature>
<reference evidence="2 3" key="1">
    <citation type="submission" date="2016-11" db="EMBL/GenBank/DDBJ databases">
        <title>Draft Genome Sequences of Nine Cyanobacterial Strains from Diverse Habitats.</title>
        <authorList>
            <person name="Zhu T."/>
            <person name="Hou S."/>
            <person name="Lu X."/>
            <person name="Hess W.R."/>
        </authorList>
    </citation>
    <scope>NUCLEOTIDE SEQUENCE [LARGE SCALE GENOMIC DNA]</scope>
    <source>
        <strain evidence="2 3">IAM M-71</strain>
    </source>
</reference>
<sequence length="105" mass="12040">MTNLNGSSIEQRLTEIENQITFIRTQMETNGRYILSLPRVSSQLLAIASLHQQALRVSQLNAEAHRAQMREMQAEIRGIQTENQRILNYLFGQQKLTFSPSKTHA</sequence>
<evidence type="ECO:0000313" key="2">
    <source>
        <dbReference type="EMBL" id="OKH32352.1"/>
    </source>
</evidence>
<evidence type="ECO:0000256" key="1">
    <source>
        <dbReference type="SAM" id="Coils"/>
    </source>
</evidence>
<keyword evidence="1" id="KW-0175">Coiled coil</keyword>
<proteinExistence type="predicted"/>
<dbReference type="EMBL" id="MRCE01000040">
    <property type="protein sequence ID" value="OKH32352.1"/>
    <property type="molecule type" value="Genomic_DNA"/>
</dbReference>
<accession>A0A1U7I7L2</accession>
<evidence type="ECO:0000313" key="3">
    <source>
        <dbReference type="Proteomes" id="UP000185860"/>
    </source>
</evidence>
<organism evidence="2 3">
    <name type="scientific">[Phormidium ambiguum] IAM M-71</name>
    <dbReference type="NCBI Taxonomy" id="454136"/>
    <lineage>
        <taxon>Bacteria</taxon>
        <taxon>Bacillati</taxon>
        <taxon>Cyanobacteriota</taxon>
        <taxon>Cyanophyceae</taxon>
        <taxon>Oscillatoriophycideae</taxon>
        <taxon>Aerosakkonematales</taxon>
        <taxon>Aerosakkonemataceae</taxon>
        <taxon>Floridanema</taxon>
    </lineage>
</organism>
<protein>
    <submittedName>
        <fullName evidence="2">Uncharacterized protein</fullName>
    </submittedName>
</protein>
<comment type="caution">
    <text evidence="2">The sequence shown here is derived from an EMBL/GenBank/DDBJ whole genome shotgun (WGS) entry which is preliminary data.</text>
</comment>
<name>A0A1U7I7L2_9CYAN</name>
<dbReference type="AlphaFoldDB" id="A0A1U7I7L2"/>
<dbReference type="Proteomes" id="UP000185860">
    <property type="component" value="Unassembled WGS sequence"/>
</dbReference>